<keyword evidence="3" id="KW-0812">Transmembrane</keyword>
<dbReference type="GO" id="GO:0005576">
    <property type="term" value="C:extracellular region"/>
    <property type="evidence" value="ECO:0007669"/>
    <property type="project" value="UniProtKB-SubCell"/>
</dbReference>
<feature type="transmembrane region" description="Helical" evidence="3">
    <location>
        <begin position="7"/>
        <end position="25"/>
    </location>
</feature>
<evidence type="ECO:0000313" key="5">
    <source>
        <dbReference type="EMBL" id="TGY43652.1"/>
    </source>
</evidence>
<keyword evidence="3" id="KW-1133">Transmembrane helix</keyword>
<dbReference type="AlphaFoldDB" id="A0A4S2DPD3"/>
<comment type="subcellular location">
    <subcellularLocation>
        <location evidence="1">Secreted</location>
    </subcellularLocation>
</comment>
<organism evidence="5 6">
    <name type="scientific">Clostridium sartagoforme</name>
    <dbReference type="NCBI Taxonomy" id="84031"/>
    <lineage>
        <taxon>Bacteria</taxon>
        <taxon>Bacillati</taxon>
        <taxon>Bacillota</taxon>
        <taxon>Clostridia</taxon>
        <taxon>Eubacteriales</taxon>
        <taxon>Clostridiaceae</taxon>
        <taxon>Clostridium</taxon>
    </lineage>
</organism>
<evidence type="ECO:0000313" key="6">
    <source>
        <dbReference type="Proteomes" id="UP000306888"/>
    </source>
</evidence>
<dbReference type="GO" id="GO:0005975">
    <property type="term" value="P:carbohydrate metabolic process"/>
    <property type="evidence" value="ECO:0007669"/>
    <property type="project" value="InterPro"/>
</dbReference>
<dbReference type="InterPro" id="IPR051398">
    <property type="entry name" value="Polysacch_Deacetylase"/>
</dbReference>
<dbReference type="SUPFAM" id="SSF88713">
    <property type="entry name" value="Glycoside hydrolase/deacetylase"/>
    <property type="match status" value="1"/>
</dbReference>
<proteinExistence type="predicted"/>
<dbReference type="GO" id="GO:0016810">
    <property type="term" value="F:hydrolase activity, acting on carbon-nitrogen (but not peptide) bonds"/>
    <property type="evidence" value="ECO:0007669"/>
    <property type="project" value="InterPro"/>
</dbReference>
<evidence type="ECO:0000259" key="4">
    <source>
        <dbReference type="PROSITE" id="PS51677"/>
    </source>
</evidence>
<gene>
    <name evidence="5" type="ORF">E5347_02230</name>
</gene>
<dbReference type="PROSITE" id="PS51677">
    <property type="entry name" value="NODB"/>
    <property type="match status" value="1"/>
</dbReference>
<keyword evidence="3" id="KW-0472">Membrane</keyword>
<dbReference type="PANTHER" id="PTHR34216">
    <property type="match status" value="1"/>
</dbReference>
<dbReference type="EMBL" id="SRYR01000001">
    <property type="protein sequence ID" value="TGY43652.1"/>
    <property type="molecule type" value="Genomic_DNA"/>
</dbReference>
<evidence type="ECO:0000256" key="2">
    <source>
        <dbReference type="ARBA" id="ARBA00022729"/>
    </source>
</evidence>
<evidence type="ECO:0000256" key="1">
    <source>
        <dbReference type="ARBA" id="ARBA00004613"/>
    </source>
</evidence>
<sequence length="291" mass="32743">MKKLISIVISVVIIVLIVFGGYKYINKKSEVTNLNDAQNEETNAEEETVIDEVEENDKDKINEDNYITLNIEDVKVPILMYHSISAADPNNSLLVPPEMFREQVKYLKEAGFTPMLLEDVVEAFSTGHVPKKPVAITFDDGYADNYSEGYKILKEFDMKATFFIITDNTDADGYYLSSAQLKEMKKGGMGIESHTSRHIEFPNISREDKKAIIQEAIDTLKEKVGVDSKFLCYPVGRYDEETMEVAEEMGVKAAVTTEGGIATASDGLYSLKRVRMSPMNIETFKSIFSDF</sequence>
<keyword evidence="2" id="KW-0732">Signal</keyword>
<dbReference type="OrthoDB" id="9778320at2"/>
<protein>
    <submittedName>
        <fullName evidence="5">Polysaccharide deacetylase family protein</fullName>
    </submittedName>
</protein>
<dbReference type="Pfam" id="PF01522">
    <property type="entry name" value="Polysacc_deac_1"/>
    <property type="match status" value="1"/>
</dbReference>
<dbReference type="InterPro" id="IPR011330">
    <property type="entry name" value="Glyco_hydro/deAcase_b/a-brl"/>
</dbReference>
<accession>A0A4S2DPD3</accession>
<dbReference type="PANTHER" id="PTHR34216:SF3">
    <property type="entry name" value="POLY-BETA-1,6-N-ACETYL-D-GLUCOSAMINE N-DEACETYLASE"/>
    <property type="match status" value="1"/>
</dbReference>
<dbReference type="Gene3D" id="3.20.20.370">
    <property type="entry name" value="Glycoside hydrolase/deacetylase"/>
    <property type="match status" value="1"/>
</dbReference>
<reference evidence="5 6" key="1">
    <citation type="submission" date="2019-04" db="EMBL/GenBank/DDBJ databases">
        <title>Microbes associate with the intestines of laboratory mice.</title>
        <authorList>
            <person name="Navarre W."/>
            <person name="Wong E."/>
            <person name="Huang K."/>
            <person name="Tropini C."/>
            <person name="Ng K."/>
            <person name="Yu B."/>
        </authorList>
    </citation>
    <scope>NUCLEOTIDE SEQUENCE [LARGE SCALE GENOMIC DNA]</scope>
    <source>
        <strain evidence="5 6">NM50_B9-20</strain>
    </source>
</reference>
<evidence type="ECO:0000256" key="3">
    <source>
        <dbReference type="SAM" id="Phobius"/>
    </source>
</evidence>
<keyword evidence="6" id="KW-1185">Reference proteome</keyword>
<name>A0A4S2DPD3_9CLOT</name>
<feature type="domain" description="NodB homology" evidence="4">
    <location>
        <begin position="132"/>
        <end position="291"/>
    </location>
</feature>
<dbReference type="CDD" id="cd10918">
    <property type="entry name" value="CE4_NodB_like_5s_6s"/>
    <property type="match status" value="1"/>
</dbReference>
<dbReference type="InterPro" id="IPR002509">
    <property type="entry name" value="NODB_dom"/>
</dbReference>
<dbReference type="Proteomes" id="UP000306888">
    <property type="component" value="Unassembled WGS sequence"/>
</dbReference>
<dbReference type="RefSeq" id="WP_136004176.1">
    <property type="nucleotide sequence ID" value="NZ_SRYR01000001.1"/>
</dbReference>
<comment type="caution">
    <text evidence="5">The sequence shown here is derived from an EMBL/GenBank/DDBJ whole genome shotgun (WGS) entry which is preliminary data.</text>
</comment>